<dbReference type="PROSITE" id="PS50835">
    <property type="entry name" value="IG_LIKE"/>
    <property type="match status" value="18"/>
</dbReference>
<keyword evidence="3" id="KW-0393">Immunoglobulin domain</keyword>
<dbReference type="GO" id="GO:0043025">
    <property type="term" value="C:neuronal cell body"/>
    <property type="evidence" value="ECO:0007669"/>
    <property type="project" value="TreeGrafter"/>
</dbReference>
<dbReference type="EMBL" id="CAJNRE010005453">
    <property type="protein sequence ID" value="CAF2045201.1"/>
    <property type="molecule type" value="Genomic_DNA"/>
</dbReference>
<feature type="non-terminal residue" evidence="5">
    <location>
        <position position="2108"/>
    </location>
</feature>
<accession>A0A816P9D5</accession>
<dbReference type="Proteomes" id="UP000663824">
    <property type="component" value="Unassembled WGS sequence"/>
</dbReference>
<feature type="domain" description="Ig-like" evidence="4">
    <location>
        <begin position="1621"/>
        <end position="1714"/>
    </location>
</feature>
<name>A0A816P9D5_9BILA</name>
<feature type="domain" description="Ig-like" evidence="4">
    <location>
        <begin position="870"/>
        <end position="951"/>
    </location>
</feature>
<dbReference type="InterPro" id="IPR036179">
    <property type="entry name" value="Ig-like_dom_sf"/>
</dbReference>
<feature type="domain" description="Ig-like" evidence="4">
    <location>
        <begin position="1717"/>
        <end position="1805"/>
    </location>
</feature>
<protein>
    <recommendedName>
        <fullName evidence="4">Ig-like domain-containing protein</fullName>
    </recommendedName>
</protein>
<sequence>HLNVLAAPLITTQLPKQEETVSGKDVTFRVVVRGSPRPDAEWFFNDTPIAPENVSFDEEKSEYQLLLKDPTVTTSEGTYRVVFKNELGETESAPCVLTILEPVKLTKVAPTTDLIDLKVGEPFEFSVDADGKEAPKVQLTKDGKEVKFTSVEGIRHVYSVPEVKPEHQGVYKVTAKNKTSAEETNVTLHVTAPLNITQSLTEQNVLLGQNGTLQITCDAFPVPKVTWFFNDTELKTSPKHKVEVKQNVFSLTVNKCDHPDTGIYRVLVDNGIDHTEQTAKFNVGVKPKVEAPKPANDQTCTIGQDTQISWKFSGIEKPHITWSFNGQPLEANERFQITETEDGTTTLSINKAELTDKGVYTAKATNAVGEAEAKTTLNIAGIKPTLTNDLDATLQATKGESMTIKLSAIGTPRPDIIWMRGNDDLVPSDRIQVHAPIEDGDDTYTITILNVQPEDQGDYSAKVTNVGGTLKTKKCKVTVTKSPEFVNKPTTQEVKQSETAVFEAKVDGYPIPKVIWLLNGKPLTPKDGAQVEMNAPTGDAKLTIPKVDLQQHAGSVTCRLENVHGNQEETVHLNVLAAPLITTQLPKQEETVSGKDVTFRVVVRGSPRPDAEWFFNDTPIAPENVSFDEEKSEYQLLLKDPTVTTSEGTYRVVFKNELGETESAPCVLTILEPVKLTKVAPTTDLIDLKVGEPFEFSVDADGKEAPKVQLTKDGKEVKFTSVGGIRHVYSVPEVKPEHQGVYKVTAKNKTSTEETNVNLHVTAPLQITQSLTDTHVLLGQSGALSITCDAFPSPKFTWFFNDTELKNSGKHKIESKQNVYTLTINKCDHPDVGTYRVLVDNGIDHTEQTAKLHVGVKPKVEAPKPANDQTCVIEQDTQISWKFSGIEKPEVTWLFNGQPLPTDDRFHVTESEDGISTLSIHKAQLADKGTYTAKATNPVGEAEAKTTLNIAGIKPTLTNDLDATLQATKGESMTIKLSATGTPRPDIVWTRGNDELAPNDRIQVTVPTAEGDDTYTLTILNVQPEDQGDYSAKISNVGGTVKSKKCKVAVSKTPEFVTKPTTQEVKQSETAVFEAKVDGYPIPKVIWLLNGKPLTPKDGAQVEMNAPTGDAKLTIPKVDLQQHAGSVTCRLENVHGNQEETVHLNVLAAPLITTQLPKQEETVSGKDVTFRVVVRGSPRPDAQWFFNDTPIAPDNTSYDEEKSEYQLLLKDPTVTTSEGTYRVVFKNELGETDSTPCVLTVLEPVKLSNIAPTTDIVDLKVGEPFEFSVDADGKEAPKVQLTKDGKEVKFTSVEGIRHVYSVPEVKPEHQGVYKVTAKNKISAEEATLSLNVTAPLSVSQPLADINVLMGQGGMFSFICDAFPAPKVTWFMNDNELKNSTKHKIETKQNLFTLSVNKCDNSDIGSYRAHMDNGMETGDQTAKLNVGTKPTVVGKPADVQVQIGQPARLQVQFAGQPLPGITWSRVDGQPLGEHVKIENDENGLAALVFDSTTLPDKGSYVAKATNIVGFVEQKINLDVKEIKPTIIRDLEPAINATKGEPMTLTIDANGNPKPTARFFRGVEEILPIEGQIEFKESEDGQTFTATILSMQPNQQGDYIATVQNTGGMVKSKKCKVTVTKTPMFVRAPQDLTVADKSEAVFECEVDAYPNAKVSWIRDGKPLNVKDGVETQAQPDKGIYTLRIPQTDAAKHMGTITCRAENAIGNVEHPFQLNITTAPAIKTQLKDLETLRGLDAIFIVDVQGYPLPELTWLHGEEQLIESNDKYTWSDDQHRQLVIHNVQVTDEDEYYVRIRNEFGEVTSKAKLSCLITPRISPATVDDTILQRGDEIEYQFEIEGRPQVDVTWSKNGKELKLNENPNYIFTSDKENNKEIFKIVKADGDDQARYTLQIKNKVGKIEANINIIVKASLQFVKKLTDVATTVGQPVTFSCECFGLPKPTATTWYFNDVELKGTAKYKIESKYPLMNLTVNKTDIADIGKYRVVVTNVEQTIENQADLLVQIKPKLEGKPQDAQPIIEETARIQCKFSGSQPLTVTWLKNGEPLSLPNDNIEVISEADTGVQALVFKCVYIEDKASYTVQVANMVGQAEGKMNLTPKGLFRKNKSNDLKY</sequence>
<dbReference type="SMART" id="SM00408">
    <property type="entry name" value="IGc2"/>
    <property type="match status" value="19"/>
</dbReference>
<dbReference type="GO" id="GO:0030424">
    <property type="term" value="C:axon"/>
    <property type="evidence" value="ECO:0007669"/>
    <property type="project" value="TreeGrafter"/>
</dbReference>
<dbReference type="Gene3D" id="2.60.40.10">
    <property type="entry name" value="Immunoglobulins"/>
    <property type="match status" value="22"/>
</dbReference>
<dbReference type="Pfam" id="PF07679">
    <property type="entry name" value="I-set"/>
    <property type="match status" value="22"/>
</dbReference>
<evidence type="ECO:0000256" key="1">
    <source>
        <dbReference type="ARBA" id="ARBA00022729"/>
    </source>
</evidence>
<dbReference type="InterPro" id="IPR050958">
    <property type="entry name" value="Cell_Adh-Cytoskel_Orgn"/>
</dbReference>
<dbReference type="FunFam" id="2.60.40.10:FF:000107">
    <property type="entry name" value="Myosin, light chain kinase a"/>
    <property type="match status" value="2"/>
</dbReference>
<feature type="domain" description="Ig-like" evidence="4">
    <location>
        <begin position="287"/>
        <end position="378"/>
    </location>
</feature>
<feature type="domain" description="Ig-like" evidence="4">
    <location>
        <begin position="1054"/>
        <end position="1145"/>
    </location>
</feature>
<evidence type="ECO:0000256" key="3">
    <source>
        <dbReference type="ARBA" id="ARBA00023319"/>
    </source>
</evidence>
<dbReference type="SMART" id="SM00409">
    <property type="entry name" value="IG"/>
    <property type="match status" value="22"/>
</dbReference>
<dbReference type="GO" id="GO:0007156">
    <property type="term" value="P:homophilic cell adhesion via plasma membrane adhesion molecules"/>
    <property type="evidence" value="ECO:0007669"/>
    <property type="project" value="TreeGrafter"/>
</dbReference>
<keyword evidence="1" id="KW-0732">Signal</keyword>
<feature type="domain" description="Ig-like" evidence="4">
    <location>
        <begin position="579"/>
        <end position="669"/>
    </location>
</feature>
<feature type="domain" description="Ig-like" evidence="4">
    <location>
        <begin position="483"/>
        <end position="574"/>
    </location>
</feature>
<dbReference type="CDD" id="cd00096">
    <property type="entry name" value="Ig"/>
    <property type="match status" value="2"/>
</dbReference>
<feature type="non-terminal residue" evidence="5">
    <location>
        <position position="1"/>
    </location>
</feature>
<comment type="caution">
    <text evidence="5">The sequence shown here is derived from an EMBL/GenBank/DDBJ whole genome shotgun (WGS) entry which is preliminary data.</text>
</comment>
<evidence type="ECO:0000259" key="4">
    <source>
        <dbReference type="PROSITE" id="PS50835"/>
    </source>
</evidence>
<dbReference type="GO" id="GO:0008046">
    <property type="term" value="F:axon guidance receptor activity"/>
    <property type="evidence" value="ECO:0007669"/>
    <property type="project" value="TreeGrafter"/>
</dbReference>
<feature type="domain" description="Ig-like" evidence="4">
    <location>
        <begin position="1810"/>
        <end position="1901"/>
    </location>
</feature>
<evidence type="ECO:0000313" key="6">
    <source>
        <dbReference type="Proteomes" id="UP000663824"/>
    </source>
</evidence>
<feature type="domain" description="Ig-like" evidence="4">
    <location>
        <begin position="1429"/>
        <end position="1517"/>
    </location>
</feature>
<gene>
    <name evidence="5" type="ORF">MBJ925_LOCUS11993</name>
</gene>
<dbReference type="GO" id="GO:0005886">
    <property type="term" value="C:plasma membrane"/>
    <property type="evidence" value="ECO:0007669"/>
    <property type="project" value="TreeGrafter"/>
</dbReference>
<dbReference type="InterPro" id="IPR013098">
    <property type="entry name" value="Ig_I-set"/>
</dbReference>
<reference evidence="5" key="1">
    <citation type="submission" date="2021-02" db="EMBL/GenBank/DDBJ databases">
        <authorList>
            <person name="Nowell W R."/>
        </authorList>
    </citation>
    <scope>NUCLEOTIDE SEQUENCE</scope>
</reference>
<feature type="domain" description="Ig-like" evidence="4">
    <location>
        <begin position="1922"/>
        <end position="1997"/>
    </location>
</feature>
<feature type="domain" description="Ig-like" evidence="4">
    <location>
        <begin position="384"/>
        <end position="478"/>
    </location>
</feature>
<dbReference type="GO" id="GO:0050808">
    <property type="term" value="P:synapse organization"/>
    <property type="evidence" value="ECO:0007669"/>
    <property type="project" value="TreeGrafter"/>
</dbReference>
<feature type="domain" description="Ig-like" evidence="4">
    <location>
        <begin position="955"/>
        <end position="1049"/>
    </location>
</feature>
<dbReference type="SUPFAM" id="SSF48726">
    <property type="entry name" value="Immunoglobulin"/>
    <property type="match status" value="22"/>
</dbReference>
<organism evidence="5 6">
    <name type="scientific">Rotaria magnacalcarata</name>
    <dbReference type="NCBI Taxonomy" id="392030"/>
    <lineage>
        <taxon>Eukaryota</taxon>
        <taxon>Metazoa</taxon>
        <taxon>Spiralia</taxon>
        <taxon>Gnathifera</taxon>
        <taxon>Rotifera</taxon>
        <taxon>Eurotatoria</taxon>
        <taxon>Bdelloidea</taxon>
        <taxon>Philodinida</taxon>
        <taxon>Philodinidae</taxon>
        <taxon>Rotaria</taxon>
    </lineage>
</organism>
<dbReference type="InterPro" id="IPR013783">
    <property type="entry name" value="Ig-like_fold"/>
</dbReference>
<dbReference type="InterPro" id="IPR003598">
    <property type="entry name" value="Ig_sub2"/>
</dbReference>
<dbReference type="InterPro" id="IPR007110">
    <property type="entry name" value="Ig-like_dom"/>
</dbReference>
<dbReference type="PANTHER" id="PTHR45080">
    <property type="entry name" value="CONTACTIN 5"/>
    <property type="match status" value="1"/>
</dbReference>
<feature type="domain" description="Ig-like" evidence="4">
    <location>
        <begin position="764"/>
        <end position="853"/>
    </location>
</feature>
<feature type="domain" description="Ig-like" evidence="4">
    <location>
        <begin position="8"/>
        <end position="98"/>
    </location>
</feature>
<feature type="domain" description="Ig-like" evidence="4">
    <location>
        <begin position="1335"/>
        <end position="1424"/>
    </location>
</feature>
<dbReference type="InterPro" id="IPR003599">
    <property type="entry name" value="Ig_sub"/>
</dbReference>
<dbReference type="FunFam" id="2.60.40.10:FF:000032">
    <property type="entry name" value="palladin isoform X1"/>
    <property type="match status" value="4"/>
</dbReference>
<feature type="domain" description="Ig-like" evidence="4">
    <location>
        <begin position="2002"/>
        <end position="2093"/>
    </location>
</feature>
<dbReference type="PANTHER" id="PTHR45080:SF8">
    <property type="entry name" value="IG-LIKE DOMAIN-CONTAINING PROTEIN"/>
    <property type="match status" value="1"/>
</dbReference>
<evidence type="ECO:0000256" key="2">
    <source>
        <dbReference type="ARBA" id="ARBA00023157"/>
    </source>
</evidence>
<feature type="domain" description="Ig-like" evidence="4">
    <location>
        <begin position="193"/>
        <end position="282"/>
    </location>
</feature>
<feature type="domain" description="Ig-like" evidence="4">
    <location>
        <begin position="1150"/>
        <end position="1240"/>
    </location>
</feature>
<proteinExistence type="predicted"/>
<keyword evidence="2" id="KW-1015">Disulfide bond</keyword>
<evidence type="ECO:0000313" key="5">
    <source>
        <dbReference type="EMBL" id="CAF2045201.1"/>
    </source>
</evidence>